<evidence type="ECO:0000313" key="1">
    <source>
        <dbReference type="EMBL" id="MBE7939693.1"/>
    </source>
</evidence>
<dbReference type="Gene3D" id="2.60.40.2610">
    <property type="entry name" value="Outer membrane usher protein FimD, plug domain"/>
    <property type="match status" value="1"/>
</dbReference>
<comment type="caution">
    <text evidence="1">The sequence shown here is derived from an EMBL/GenBank/DDBJ whole genome shotgun (WGS) entry which is preliminary data.</text>
</comment>
<dbReference type="Gene3D" id="2.60.40.3110">
    <property type="match status" value="1"/>
</dbReference>
<evidence type="ECO:0000313" key="2">
    <source>
        <dbReference type="Proteomes" id="UP000715965"/>
    </source>
</evidence>
<dbReference type="EMBL" id="JADDOJ010000009">
    <property type="protein sequence ID" value="MBE7939693.1"/>
    <property type="molecule type" value="Genomic_DNA"/>
</dbReference>
<proteinExistence type="predicted"/>
<dbReference type="Proteomes" id="UP000715965">
    <property type="component" value="Unassembled WGS sequence"/>
</dbReference>
<dbReference type="PANTHER" id="PTHR30451:SF5">
    <property type="entry name" value="SLR0019 PROTEIN"/>
    <property type="match status" value="1"/>
</dbReference>
<reference evidence="1 2" key="1">
    <citation type="submission" date="2020-10" db="EMBL/GenBank/DDBJ databases">
        <title>Draft genome of Ramlibacter aquaticus LMG 30558.</title>
        <authorList>
            <person name="Props R."/>
        </authorList>
    </citation>
    <scope>NUCLEOTIDE SEQUENCE [LARGE SCALE GENOMIC DNA]</scope>
    <source>
        <strain evidence="1 2">LMG 30558</strain>
    </source>
</reference>
<sequence>MASVQPEEMVLRVTVNSEDKGDRFVSRTAGGDFMVREDDFKALGIQPAAAATAVLNGDRYVSLRSIQGVRYSFDARALTLAITADPRLLPVRALGSPTGPGRGFVPHENSGFLNYALDTQSGTALQRALWTGTLEGGWRQGDDLFVSNGATTQSPDGGHRFVRLMSSATRDERDTLRRWVVGDFFTPSRELGNGVNLGGLSLSKLYDLNPYLVRFPTQTLSGQVALPSQLEVYLDGQKIRSETVSPGQFQLTDILAYNGARNVQVVLRDSFGRTQTLDYAFYFSDRPLQAGLHEYSYNLGAFRRRYGLESDRYGKPAFSLFHRYGFTRALTLGVRADGAPGFVNAGPSATLVLGRWGVANLAAAFSRASGLQGSATSLGYNFQGARWNLGLSLRRDQGNYAVMGEPPTLSNRRYEGNASLGYTLPKEGGSITLSQSVMATDPARSSAPSGSVAFLALTPQRVSSIAYTRSIVSGRVSLTASLTRTRDTSRRTEAFVGLTYFFDRQYTANANLRQDGDRHSEVLQFMRNQPIGEGLGYQLTAGRSADASGSSTTLLSQAQYNAPAVILRAEYDASRSPLGPTATTERLSVAGSVAYVGGETALGRPLTDSFAIVRVGEVPGVKVMAAAQDIGMTDAHGRLLVPNLNAYFDNQISIAPETVPIDYEIAATSRTVSPSARSGAIIDFEARKIQAFSGLLKYEAGSGTVPLVYQSLTLLAGGKSVQLQTGREGEFYLENIAPGTYRANAMVEGRPCPFEIVIPRSGETFVDLPDFVCRLQP</sequence>
<organism evidence="1 2">
    <name type="scientific">Ramlibacter aquaticus</name>
    <dbReference type="NCBI Taxonomy" id="2780094"/>
    <lineage>
        <taxon>Bacteria</taxon>
        <taxon>Pseudomonadati</taxon>
        <taxon>Pseudomonadota</taxon>
        <taxon>Betaproteobacteria</taxon>
        <taxon>Burkholderiales</taxon>
        <taxon>Comamonadaceae</taxon>
        <taxon>Ramlibacter</taxon>
    </lineage>
</organism>
<dbReference type="PANTHER" id="PTHR30451">
    <property type="entry name" value="OUTER MEMBRANE USHER PROTEIN"/>
    <property type="match status" value="1"/>
</dbReference>
<protein>
    <submittedName>
        <fullName evidence="1">Fimbrial biogenesis outer membrane usher protein</fullName>
    </submittedName>
</protein>
<dbReference type="InterPro" id="IPR000015">
    <property type="entry name" value="Fimb_usher"/>
</dbReference>
<name>A0ABR9SBI4_9BURK</name>
<dbReference type="InterPro" id="IPR042186">
    <property type="entry name" value="FimD_plug_dom"/>
</dbReference>
<dbReference type="RefSeq" id="WP_193779244.1">
    <property type="nucleotide sequence ID" value="NZ_JADDOJ010000009.1"/>
</dbReference>
<accession>A0ABR9SBI4</accession>
<dbReference type="Pfam" id="PF00577">
    <property type="entry name" value="Usher"/>
    <property type="match status" value="1"/>
</dbReference>
<keyword evidence="2" id="KW-1185">Reference proteome</keyword>
<gene>
    <name evidence="1" type="ORF">IM725_03785</name>
</gene>